<dbReference type="Proteomes" id="UP000094025">
    <property type="component" value="Unassembled WGS sequence"/>
</dbReference>
<evidence type="ECO:0000313" key="1">
    <source>
        <dbReference type="EMBL" id="OAP40839.1"/>
    </source>
</evidence>
<dbReference type="EMBL" id="LPUX01000053">
    <property type="protein sequence ID" value="OAP40839.1"/>
    <property type="molecule type" value="Genomic_DNA"/>
</dbReference>
<organism evidence="1 2">
    <name type="scientific">Sinorhizobium glycinis</name>
    <dbReference type="NCBI Taxonomy" id="1472378"/>
    <lineage>
        <taxon>Bacteria</taxon>
        <taxon>Pseudomonadati</taxon>
        <taxon>Pseudomonadota</taxon>
        <taxon>Alphaproteobacteria</taxon>
        <taxon>Hyphomicrobiales</taxon>
        <taxon>Rhizobiaceae</taxon>
        <taxon>Sinorhizobium/Ensifer group</taxon>
        <taxon>Sinorhizobium</taxon>
    </lineage>
</organism>
<comment type="caution">
    <text evidence="1">The sequence shown here is derived from an EMBL/GenBank/DDBJ whole genome shotgun (WGS) entry which is preliminary data.</text>
</comment>
<sequence length="69" mass="7443">MQVLRAVPEAVSRGFPKKDHEGLSAKLRRQSEALLFEIVTQATQGRISGRLAASLPSMAEALSPMSALH</sequence>
<proteinExistence type="predicted"/>
<evidence type="ECO:0000313" key="2">
    <source>
        <dbReference type="Proteomes" id="UP000094025"/>
    </source>
</evidence>
<name>A0A178XZT8_9HYPH</name>
<gene>
    <name evidence="1" type="ORF">AU381_02790</name>
</gene>
<dbReference type="STRING" id="1472378.AU381_02790"/>
<reference evidence="1 2" key="1">
    <citation type="journal article" date="2016" name="Int. J. Syst. Evol. Microbiol.">
        <title>Ensifer glycinis sp. nov., an novel rhizobial species associated with Glycine spp.</title>
        <authorList>
            <person name="Yan H."/>
            <person name="Yan J."/>
            <person name="Sui X.H."/>
            <person name="Wang E.T."/>
            <person name="Chen W.X."/>
            <person name="Zhang X.X."/>
            <person name="Chen W.F."/>
        </authorList>
    </citation>
    <scope>NUCLEOTIDE SEQUENCE [LARGE SCALE GENOMIC DNA]</scope>
    <source>
        <strain evidence="1 2">CCBAU 23380</strain>
    </source>
</reference>
<accession>A0A178XZT8</accession>
<protein>
    <submittedName>
        <fullName evidence="1">Uncharacterized protein</fullName>
    </submittedName>
</protein>
<keyword evidence="2" id="KW-1185">Reference proteome</keyword>
<dbReference type="AlphaFoldDB" id="A0A178XZT8"/>